<comment type="caution">
    <text evidence="1">The sequence shown here is derived from an EMBL/GenBank/DDBJ whole genome shotgun (WGS) entry which is preliminary data.</text>
</comment>
<protein>
    <submittedName>
        <fullName evidence="1">Uncharacterized protein</fullName>
    </submittedName>
</protein>
<organism evidence="1">
    <name type="scientific">Tanacetum cinerariifolium</name>
    <name type="common">Dalmatian daisy</name>
    <name type="synonym">Chrysanthemum cinerariifolium</name>
    <dbReference type="NCBI Taxonomy" id="118510"/>
    <lineage>
        <taxon>Eukaryota</taxon>
        <taxon>Viridiplantae</taxon>
        <taxon>Streptophyta</taxon>
        <taxon>Embryophyta</taxon>
        <taxon>Tracheophyta</taxon>
        <taxon>Spermatophyta</taxon>
        <taxon>Magnoliopsida</taxon>
        <taxon>eudicotyledons</taxon>
        <taxon>Gunneridae</taxon>
        <taxon>Pentapetalae</taxon>
        <taxon>asterids</taxon>
        <taxon>campanulids</taxon>
        <taxon>Asterales</taxon>
        <taxon>Asteraceae</taxon>
        <taxon>Asteroideae</taxon>
        <taxon>Anthemideae</taxon>
        <taxon>Anthemidinae</taxon>
        <taxon>Tanacetum</taxon>
    </lineage>
</organism>
<reference evidence="1" key="1">
    <citation type="journal article" date="2019" name="Sci. Rep.">
        <title>Draft genome of Tanacetum cinerariifolium, the natural source of mosquito coil.</title>
        <authorList>
            <person name="Yamashiro T."/>
            <person name="Shiraishi A."/>
            <person name="Satake H."/>
            <person name="Nakayama K."/>
        </authorList>
    </citation>
    <scope>NUCLEOTIDE SEQUENCE</scope>
</reference>
<dbReference type="AlphaFoldDB" id="A0A6L2JUX7"/>
<gene>
    <name evidence="1" type="ORF">Tci_011643</name>
</gene>
<proteinExistence type="predicted"/>
<name>A0A6L2JUX7_TANCI</name>
<evidence type="ECO:0000313" key="1">
    <source>
        <dbReference type="EMBL" id="GEU39665.1"/>
    </source>
</evidence>
<accession>A0A6L2JUX7</accession>
<dbReference type="EMBL" id="BKCJ010001204">
    <property type="protein sequence ID" value="GEU39665.1"/>
    <property type="molecule type" value="Genomic_DNA"/>
</dbReference>
<sequence>MLMTSFGYRLNPRYAIKECLSCGALYTGDFCCSKGNVEDKILVPKLPKNFATCARCGHPVDGPYCQGCSLLRKKLEEDLVTYFRDFQNTSESSDDSTNVVNAPREPFVVKHDLGVNPPHIDQCCCECGDALDGIFCQQCTCKSCGKGAHIGYNYPPKVPIISNPEPCNQTMNNELPQTLPSFDPTKFNRYSFFETPKVLLLAWDRVFEIKDAFGNKQYKPEDMHELFRKLFNDMQNIHKELAEYINTPGWNRPAFYNDDDDYDMDYTIAITLVLSTEKPDNSLSMRDEHLDTIPTTESDEVIKSSVENLVPIPSDFEGIPDTMCDVHLVNNPTPLEAKDHFEIVINSNDDISSSDEDSLYNENIEYVEASPHNFELVSLEAAEIVILEDEEIEDDNLREKLLNVNLLIANIEALKDNPTPSFELLTKSSSTSPKSLLEKTNTFHNSLSEFENLCFDLEEISSGSTTTHSDISLPDYEAFYFDDDHTEVISSGSTTTHSDISLSEYDTFTFDLLNNQFPPTDRSNFTHEEFTDELAHIISPPEYDRFYFWNFPDSGELISILNSGIHDYLSSTTRVNLPVEDDHSLLLVYVVWIFLAYLTHPVIPPYLHSFGNEDTIFDPGIAINRFYSFKLGLSHRCETFKKFNTHRSHLNEIPMEMLFSTCFPMDQRIRGRVKLETRLTKTRRFMGDTPCLSVVSFSF</sequence>